<evidence type="ECO:0000313" key="2">
    <source>
        <dbReference type="EMBL" id="GAA4797053.1"/>
    </source>
</evidence>
<name>A0ABP9BPN5_9GAMM</name>
<sequence>MLPLGAAAVLSTVSAGVCAIGVLVVSGGLVVVPPPGGVPVAVALLFTTPAFTSACVIVCVPVHVVLAPGASVVTGHTAAASRFASLIAIPVIVTLPVFVTRNE</sequence>
<comment type="caution">
    <text evidence="2">The sequence shown here is derived from an EMBL/GenBank/DDBJ whole genome shotgun (WGS) entry which is preliminary data.</text>
</comment>
<organism evidence="2 3">
    <name type="scientific">Lysobacter hankyongensis</name>
    <dbReference type="NCBI Taxonomy" id="1176535"/>
    <lineage>
        <taxon>Bacteria</taxon>
        <taxon>Pseudomonadati</taxon>
        <taxon>Pseudomonadota</taxon>
        <taxon>Gammaproteobacteria</taxon>
        <taxon>Lysobacterales</taxon>
        <taxon>Lysobacteraceae</taxon>
        <taxon>Lysobacter</taxon>
    </lineage>
</organism>
<evidence type="ECO:0000256" key="1">
    <source>
        <dbReference type="SAM" id="Phobius"/>
    </source>
</evidence>
<feature type="transmembrane region" description="Helical" evidence="1">
    <location>
        <begin position="79"/>
        <end position="99"/>
    </location>
</feature>
<protein>
    <recommendedName>
        <fullName evidence="4">Secreted peptide</fullName>
    </recommendedName>
</protein>
<gene>
    <name evidence="2" type="ORF">GCM10023307_23630</name>
</gene>
<evidence type="ECO:0000313" key="3">
    <source>
        <dbReference type="Proteomes" id="UP001499959"/>
    </source>
</evidence>
<reference evidence="3" key="1">
    <citation type="journal article" date="2019" name="Int. J. Syst. Evol. Microbiol.">
        <title>The Global Catalogue of Microorganisms (GCM) 10K type strain sequencing project: providing services to taxonomists for standard genome sequencing and annotation.</title>
        <authorList>
            <consortium name="The Broad Institute Genomics Platform"/>
            <consortium name="The Broad Institute Genome Sequencing Center for Infectious Disease"/>
            <person name="Wu L."/>
            <person name="Ma J."/>
        </authorList>
    </citation>
    <scope>NUCLEOTIDE SEQUENCE [LARGE SCALE GENOMIC DNA]</scope>
    <source>
        <strain evidence="3">JCM 18204</strain>
    </source>
</reference>
<keyword evidence="1" id="KW-0812">Transmembrane</keyword>
<accession>A0ABP9BPN5</accession>
<proteinExistence type="predicted"/>
<dbReference type="Proteomes" id="UP001499959">
    <property type="component" value="Unassembled WGS sequence"/>
</dbReference>
<dbReference type="EMBL" id="BAABJE010000012">
    <property type="protein sequence ID" value="GAA4797053.1"/>
    <property type="molecule type" value="Genomic_DNA"/>
</dbReference>
<evidence type="ECO:0008006" key="4">
    <source>
        <dbReference type="Google" id="ProtNLM"/>
    </source>
</evidence>
<feature type="transmembrane region" description="Helical" evidence="1">
    <location>
        <begin position="39"/>
        <end position="67"/>
    </location>
</feature>
<keyword evidence="3" id="KW-1185">Reference proteome</keyword>
<keyword evidence="1" id="KW-1133">Transmembrane helix</keyword>
<keyword evidence="1" id="KW-0472">Membrane</keyword>